<evidence type="ECO:0000256" key="4">
    <source>
        <dbReference type="ARBA" id="ARBA00022763"/>
    </source>
</evidence>
<dbReference type="Proteomes" id="UP000236370">
    <property type="component" value="Unassembled WGS sequence"/>
</dbReference>
<dbReference type="GO" id="GO:0019104">
    <property type="term" value="F:DNA N-glycosylase activity"/>
    <property type="evidence" value="ECO:0007669"/>
    <property type="project" value="InterPro"/>
</dbReference>
<organism evidence="16 17">
    <name type="scientific">Pan troglodytes</name>
    <name type="common">Chimpanzee</name>
    <dbReference type="NCBI Taxonomy" id="9598"/>
    <lineage>
        <taxon>Eukaryota</taxon>
        <taxon>Metazoa</taxon>
        <taxon>Chordata</taxon>
        <taxon>Craniata</taxon>
        <taxon>Vertebrata</taxon>
        <taxon>Euteleostomi</taxon>
        <taxon>Mammalia</taxon>
        <taxon>Eutheria</taxon>
        <taxon>Euarchontoglires</taxon>
        <taxon>Primates</taxon>
        <taxon>Haplorrhini</taxon>
        <taxon>Catarrhini</taxon>
        <taxon>Hominidae</taxon>
        <taxon>Pan</taxon>
    </lineage>
</organism>
<comment type="similarity">
    <text evidence="1">Belongs to the FPG family.</text>
</comment>
<dbReference type="GO" id="GO:0003684">
    <property type="term" value="F:damaged DNA binding"/>
    <property type="evidence" value="ECO:0007669"/>
    <property type="project" value="InterPro"/>
</dbReference>
<dbReference type="SUPFAM" id="SSF81624">
    <property type="entry name" value="N-terminal domain of MutM-like DNA repair proteins"/>
    <property type="match status" value="1"/>
</dbReference>
<dbReference type="AlphaFoldDB" id="A0A2J8MR27"/>
<keyword evidence="8" id="KW-0238">DNA-binding</keyword>
<dbReference type="PANTHER" id="PTHR22993:SF10">
    <property type="entry name" value="ENDONUCLEASE 8-LIKE 3"/>
    <property type="match status" value="1"/>
</dbReference>
<feature type="domain" description="RanBP2-type" evidence="14">
    <location>
        <begin position="247"/>
        <end position="276"/>
    </location>
</feature>
<keyword evidence="12" id="KW-0326">Glycosidase</keyword>
<dbReference type="SUPFAM" id="SSF46946">
    <property type="entry name" value="S13-like H2TH domain"/>
    <property type="match status" value="1"/>
</dbReference>
<name>A0A2J8MR27_PANTR</name>
<dbReference type="Pfam" id="PF06831">
    <property type="entry name" value="H2TH"/>
    <property type="match status" value="1"/>
</dbReference>
<dbReference type="InterPro" id="IPR012319">
    <property type="entry name" value="FPG_cat"/>
</dbReference>
<keyword evidence="7" id="KW-0862">Zinc</keyword>
<evidence type="ECO:0000256" key="12">
    <source>
        <dbReference type="ARBA" id="ARBA00023295"/>
    </source>
</evidence>
<feature type="domain" description="Formamidopyrimidine-DNA glycosylase catalytic" evidence="15">
    <location>
        <begin position="2"/>
        <end position="138"/>
    </location>
</feature>
<dbReference type="PANTHER" id="PTHR22993">
    <property type="entry name" value="FORMAMIDOPYRIMIDINE-DNA GLYCOSYLASE"/>
    <property type="match status" value="1"/>
</dbReference>
<proteinExistence type="inferred from homology"/>
<dbReference type="EMBL" id="NBAG03000247">
    <property type="protein sequence ID" value="PNI61975.1"/>
    <property type="molecule type" value="Genomic_DNA"/>
</dbReference>
<evidence type="ECO:0000256" key="8">
    <source>
        <dbReference type="ARBA" id="ARBA00023125"/>
    </source>
</evidence>
<dbReference type="CDD" id="cd08969">
    <property type="entry name" value="MeNeil3_N"/>
    <property type="match status" value="1"/>
</dbReference>
<keyword evidence="9" id="KW-0234">DNA repair</keyword>
<dbReference type="PROSITE" id="PS01358">
    <property type="entry name" value="ZF_RANBP2_1"/>
    <property type="match status" value="1"/>
</dbReference>
<dbReference type="FunFam" id="2.30.30.380:FF:000017">
    <property type="entry name" value="Nei like DNA glycosylase 3"/>
    <property type="match status" value="1"/>
</dbReference>
<dbReference type="SMART" id="SM00547">
    <property type="entry name" value="ZnF_RBZ"/>
    <property type="match status" value="1"/>
</dbReference>
<evidence type="ECO:0000256" key="7">
    <source>
        <dbReference type="ARBA" id="ARBA00022833"/>
    </source>
</evidence>
<dbReference type="PROSITE" id="PS50199">
    <property type="entry name" value="ZF_RANBP2_2"/>
    <property type="match status" value="1"/>
</dbReference>
<accession>A0A2J8MR27</accession>
<dbReference type="Gene3D" id="2.30.30.380">
    <property type="entry name" value="Zn-finger domain of Sec23/24"/>
    <property type="match status" value="1"/>
</dbReference>
<gene>
    <name evidence="16" type="ORF">CK820_G0018092</name>
</gene>
<sequence>MVEGPGCTLNGEKIRARVLPGQAVTSVRGSALRSLQGRALRLAASTAVVSPQAAALNNNDSSQNVLSLFNGYVYSGVETLGKELFMYFGPKALRIHFGMKGFIMINPLEYKYKNGASPVLEVQLTKDLICFFDSSVELRNSMESQQRIRMMKELDVCSSEFSFLRAESEVKKQKGRMLGDVLMDQNVLPGVGNIIKNEALFDSGLHPAVKQSEGGGNISKKLPTRNTIISWTSSRVDHVMDSVARKSEEHWTCVVCTLINKPSSKACDACLTSRPIDSVLKSEENSTVFSHLMKYPCNTFGKPHTEVKINRKTAFGTTTLVLTDFSNKSSTLERKTKQNQILDEEFQNSTPTNVCLNDIQHPSKKTTNDITQLSSKVNISPTISSESKLFSPAHKKLKTAHYSSAELKSCNPGYSNSGQICPSHSATMASVPS</sequence>
<keyword evidence="5 13" id="KW-0863">Zinc-finger</keyword>
<dbReference type="GO" id="GO:0140078">
    <property type="term" value="F:class I DNA-(apurinic or apyrimidinic site) endonuclease activity"/>
    <property type="evidence" value="ECO:0007669"/>
    <property type="project" value="UniProtKB-EC"/>
</dbReference>
<evidence type="ECO:0000256" key="6">
    <source>
        <dbReference type="ARBA" id="ARBA00022801"/>
    </source>
</evidence>
<evidence type="ECO:0000256" key="13">
    <source>
        <dbReference type="PROSITE-ProRule" id="PRU00322"/>
    </source>
</evidence>
<evidence type="ECO:0000256" key="9">
    <source>
        <dbReference type="ARBA" id="ARBA00023204"/>
    </source>
</evidence>
<dbReference type="SUPFAM" id="SSF90209">
    <property type="entry name" value="Ran binding protein zinc finger-like"/>
    <property type="match status" value="1"/>
</dbReference>
<evidence type="ECO:0000259" key="15">
    <source>
        <dbReference type="PROSITE" id="PS51068"/>
    </source>
</evidence>
<dbReference type="Pfam" id="PF00641">
    <property type="entry name" value="Zn_ribbon_RanBP"/>
    <property type="match status" value="1"/>
</dbReference>
<keyword evidence="3" id="KW-0479">Metal-binding</keyword>
<dbReference type="EC" id="4.2.99.18" evidence="2"/>
<dbReference type="PROSITE" id="PS51068">
    <property type="entry name" value="FPG_CAT"/>
    <property type="match status" value="1"/>
</dbReference>
<dbReference type="InterPro" id="IPR015886">
    <property type="entry name" value="H2TH_FPG"/>
</dbReference>
<evidence type="ECO:0000256" key="11">
    <source>
        <dbReference type="ARBA" id="ARBA00023268"/>
    </source>
</evidence>
<dbReference type="FunFam" id="3.20.190.10:FF:000005">
    <property type="entry name" value="Nei like DNA glycosylase 3"/>
    <property type="match status" value="1"/>
</dbReference>
<comment type="caution">
    <text evidence="16">The sequence shown here is derived from an EMBL/GenBank/DDBJ whole genome shotgun (WGS) entry which is preliminary data.</text>
</comment>
<dbReference type="InterPro" id="IPR001876">
    <property type="entry name" value="Znf_RanBP2"/>
</dbReference>
<dbReference type="SMART" id="SM01232">
    <property type="entry name" value="H2TH"/>
    <property type="match status" value="1"/>
</dbReference>
<dbReference type="InterPro" id="IPR010979">
    <property type="entry name" value="Ribosomal_uS13-like_H2TH"/>
</dbReference>
<keyword evidence="11" id="KW-0511">Multifunctional enzyme</keyword>
<evidence type="ECO:0000313" key="17">
    <source>
        <dbReference type="Proteomes" id="UP000236370"/>
    </source>
</evidence>
<evidence type="ECO:0000259" key="14">
    <source>
        <dbReference type="PROSITE" id="PS50199"/>
    </source>
</evidence>
<evidence type="ECO:0000256" key="2">
    <source>
        <dbReference type="ARBA" id="ARBA00012720"/>
    </source>
</evidence>
<keyword evidence="4" id="KW-0227">DNA damage</keyword>
<keyword evidence="6" id="KW-0378">Hydrolase</keyword>
<evidence type="ECO:0000256" key="1">
    <source>
        <dbReference type="ARBA" id="ARBA00009409"/>
    </source>
</evidence>
<dbReference type="Gene3D" id="3.20.190.10">
    <property type="entry name" value="MutM-like, N-terminal"/>
    <property type="match status" value="1"/>
</dbReference>
<evidence type="ECO:0000256" key="5">
    <source>
        <dbReference type="ARBA" id="ARBA00022771"/>
    </source>
</evidence>
<dbReference type="InterPro" id="IPR035937">
    <property type="entry name" value="FPG_N"/>
</dbReference>
<reference evidence="16 17" key="1">
    <citation type="submission" date="2017-12" db="EMBL/GenBank/DDBJ databases">
        <title>High-resolution comparative analysis of great ape genomes.</title>
        <authorList>
            <person name="Pollen A."/>
            <person name="Hastie A."/>
            <person name="Hormozdiari F."/>
            <person name="Dougherty M."/>
            <person name="Liu R."/>
            <person name="Chaisson M."/>
            <person name="Hoppe E."/>
            <person name="Hill C."/>
            <person name="Pang A."/>
            <person name="Hillier L."/>
            <person name="Baker C."/>
            <person name="Armstrong J."/>
            <person name="Shendure J."/>
            <person name="Paten B."/>
            <person name="Wilson R."/>
            <person name="Chao H."/>
            <person name="Schneider V."/>
            <person name="Ventura M."/>
            <person name="Kronenberg Z."/>
            <person name="Murali S."/>
            <person name="Gordon D."/>
            <person name="Cantsilieris S."/>
            <person name="Munson K."/>
            <person name="Nelson B."/>
            <person name="Raja A."/>
            <person name="Underwood J."/>
            <person name="Diekhans M."/>
            <person name="Fiddes I."/>
            <person name="Haussler D."/>
            <person name="Eichler E."/>
        </authorList>
    </citation>
    <scope>NUCLEOTIDE SEQUENCE [LARGE SCALE GENOMIC DNA]</scope>
    <source>
        <strain evidence="16">Yerkes chimp pedigree #C0471</strain>
    </source>
</reference>
<dbReference type="InterPro" id="IPR036443">
    <property type="entry name" value="Znf_RanBP2_sf"/>
</dbReference>
<evidence type="ECO:0000256" key="3">
    <source>
        <dbReference type="ARBA" id="ARBA00022723"/>
    </source>
</evidence>
<dbReference type="GO" id="GO:0006284">
    <property type="term" value="P:base-excision repair"/>
    <property type="evidence" value="ECO:0007669"/>
    <property type="project" value="InterPro"/>
</dbReference>
<dbReference type="Gene3D" id="1.10.8.50">
    <property type="match status" value="1"/>
</dbReference>
<dbReference type="GO" id="GO:0008270">
    <property type="term" value="F:zinc ion binding"/>
    <property type="evidence" value="ECO:0007669"/>
    <property type="project" value="UniProtKB-KW"/>
</dbReference>
<evidence type="ECO:0000256" key="10">
    <source>
        <dbReference type="ARBA" id="ARBA00023239"/>
    </source>
</evidence>
<protein>
    <recommendedName>
        <fullName evidence="2">DNA-(apurinic or apyrimidinic site) lyase</fullName>
        <ecNumber evidence="2">4.2.99.18</ecNumber>
    </recommendedName>
</protein>
<keyword evidence="10" id="KW-0456">Lyase</keyword>
<evidence type="ECO:0000313" key="16">
    <source>
        <dbReference type="EMBL" id="PNI61975.1"/>
    </source>
</evidence>